<dbReference type="eggNOG" id="ENOG5030UGM">
    <property type="taxonomic scope" value="Bacteria"/>
</dbReference>
<organism evidence="1 2">
    <name type="scientific">Candidatus Jettenia caeni</name>
    <dbReference type="NCBI Taxonomy" id="247490"/>
    <lineage>
        <taxon>Bacteria</taxon>
        <taxon>Pseudomonadati</taxon>
        <taxon>Planctomycetota</taxon>
        <taxon>Candidatus Brocadiia</taxon>
        <taxon>Candidatus Brocadiales</taxon>
        <taxon>Candidatus Brocadiaceae</taxon>
        <taxon>Candidatus Jettenia</taxon>
    </lineage>
</organism>
<dbReference type="AlphaFoldDB" id="I3ILY7"/>
<dbReference type="Proteomes" id="UP000002985">
    <property type="component" value="Unassembled WGS sequence"/>
</dbReference>
<dbReference type="EMBL" id="BAFH01000003">
    <property type="protein sequence ID" value="GAB62732.1"/>
    <property type="molecule type" value="Genomic_DNA"/>
</dbReference>
<proteinExistence type="predicted"/>
<evidence type="ECO:0000313" key="1">
    <source>
        <dbReference type="EMBL" id="GAB62732.1"/>
    </source>
</evidence>
<keyword evidence="2" id="KW-1185">Reference proteome</keyword>
<protein>
    <submittedName>
        <fullName evidence="1">Uncharacterized protein</fullName>
    </submittedName>
</protein>
<name>I3ILY7_9BACT</name>
<accession>I3ILY7</accession>
<sequence length="353" mass="41649">MNDSWKEKIDPAFDELIKVHLDFIKNTCICTSDKKKRYLTLDDESLKVLERKRYPLLLKEFKPNQRNLKKLTNNIITLGASPNVMHILDFFKNTARLINMNENKKSKREDKNKCLDALKWNIIGMIKGLPWENSRNYYKKRLEIYFSPEEARTFAEGKTQKELIKGFFEIGMDIFCLIFQTGIRGYWDPLSESYEDKKINKSNLINIGAQLMYNAISIMTYKKTLDELLDEARNNDESLYKAIHLDKTLFEVDWVRKRIRKAFYSGDSIFFKQLGRAIKKPPIPAKLMYGEAIIILASLWSLGLYRLDNSELMELLKICRVTIPEEPEAFRKFMDRLKDDNVIEDYNKVFNDL</sequence>
<reference evidence="1 2" key="1">
    <citation type="journal article" date="2012" name="FEBS Lett.">
        <title>Anammox organism KSU-1 expresses a NirK-type copper-containing nitrite reductase instead of a NirS-type with cytochrome cd1.</title>
        <authorList>
            <person name="Hira D."/>
            <person name="Toh H."/>
            <person name="Migita C.T."/>
            <person name="Okubo H."/>
            <person name="Nishiyama T."/>
            <person name="Hattori M."/>
            <person name="Furukawa K."/>
            <person name="Fujii T."/>
        </authorList>
    </citation>
    <scope>NUCLEOTIDE SEQUENCE [LARGE SCALE GENOMIC DNA]</scope>
</reference>
<comment type="caution">
    <text evidence="1">The sequence shown here is derived from an EMBL/GenBank/DDBJ whole genome shotgun (WGS) entry which is preliminary data.</text>
</comment>
<evidence type="ECO:0000313" key="2">
    <source>
        <dbReference type="Proteomes" id="UP000002985"/>
    </source>
</evidence>
<dbReference type="OrthoDB" id="8892167at2"/>
<gene>
    <name evidence="1" type="ORF">KSU1_C1136</name>
</gene>